<dbReference type="RefSeq" id="WP_037380838.1">
    <property type="nucleotide sequence ID" value="NZ_CP025084.1"/>
</dbReference>
<evidence type="ECO:0000313" key="1">
    <source>
        <dbReference type="EMBL" id="AUH01226.1"/>
    </source>
</evidence>
<dbReference type="KEGG" id="sera:Ser39006_016235"/>
<protein>
    <recommendedName>
        <fullName evidence="5">3-oxoacyl-ACP synthase</fullName>
    </recommendedName>
</protein>
<dbReference type="SUPFAM" id="SSF53901">
    <property type="entry name" value="Thiolase-like"/>
    <property type="match status" value="1"/>
</dbReference>
<dbReference type="GO" id="GO:0016746">
    <property type="term" value="F:acyltransferase activity"/>
    <property type="evidence" value="ECO:0007669"/>
    <property type="project" value="InterPro"/>
</dbReference>
<organism evidence="2 3">
    <name type="scientific">Serratia sp. (strain ATCC 39006)</name>
    <name type="common">Prodigiosinella confusarubida</name>
    <dbReference type="NCBI Taxonomy" id="104623"/>
    <lineage>
        <taxon>Bacteria</taxon>
        <taxon>Pseudomonadati</taxon>
        <taxon>Pseudomonadota</taxon>
        <taxon>Gammaproteobacteria</taxon>
        <taxon>Enterobacterales</taxon>
        <taxon>Pectobacteriaceae</taxon>
        <taxon>Prodigiosinella</taxon>
    </lineage>
</organism>
<evidence type="ECO:0000313" key="2">
    <source>
        <dbReference type="EMBL" id="AUH05547.1"/>
    </source>
</evidence>
<dbReference type="AlphaFoldDB" id="A0A2I5T9K6"/>
<reference evidence="2" key="4">
    <citation type="submission" date="2017-11" db="EMBL/GenBank/DDBJ databases">
        <title>Complete genome sequence of Serratia sp. ATCC 39006.</title>
        <authorList>
            <person name="Hampton H.G."/>
            <person name="Jackson S.A."/>
            <person name="Jauregui R."/>
            <person name="Poulter G.T.M."/>
            <person name="Salmond G.P.C."/>
            <person name="Fineran P.C."/>
        </authorList>
    </citation>
    <scope>NUCLEOTIDE SEQUENCE</scope>
    <source>
        <strain evidence="2">ATCC 39006</strain>
    </source>
</reference>
<dbReference type="Proteomes" id="UP000233778">
    <property type="component" value="Chromosome"/>
</dbReference>
<accession>A0A2I5T9K6</accession>
<dbReference type="Proteomes" id="UP000017700">
    <property type="component" value="Chromosome"/>
</dbReference>
<dbReference type="STRING" id="104623.Ser39006_02235"/>
<dbReference type="EMBL" id="CP025085">
    <property type="protein sequence ID" value="AUH01226.1"/>
    <property type="molecule type" value="Genomic_DNA"/>
</dbReference>
<keyword evidence="3" id="KW-1185">Reference proteome</keyword>
<dbReference type="OrthoDB" id="7665991at2"/>
<evidence type="ECO:0000313" key="3">
    <source>
        <dbReference type="Proteomes" id="UP000017700"/>
    </source>
</evidence>
<reference evidence="2 3" key="1">
    <citation type="journal article" date="2013" name="Genome Announc.">
        <title>Draft genome sequence of Serratia sp. strain ATCC 39006, a model bacterium for analysis of the biosynthesis and regulation of prodigiosin, a carbapenem, and gas vesicles.</title>
        <authorList>
            <person name="Fineran P.C."/>
            <person name="Iglesias Cans M.C."/>
            <person name="Ramsay J.P."/>
            <person name="Wilf N.M."/>
            <person name="Cossyleon D."/>
            <person name="McNeil M.B."/>
            <person name="Williamson N.R."/>
            <person name="Monson R.E."/>
            <person name="Becher S.A."/>
            <person name="Stanton J.A."/>
            <person name="Brugger K."/>
            <person name="Brown S.D."/>
            <person name="Salmond G.P."/>
        </authorList>
    </citation>
    <scope>NUCLEOTIDE SEQUENCE [LARGE SCALE GENOMIC DNA]</scope>
    <source>
        <strain evidence="2">ATCC 39006</strain>
        <strain evidence="3">ATCC 39006 / SC 11482</strain>
    </source>
</reference>
<dbReference type="EMBL" id="CP025084">
    <property type="protein sequence ID" value="AUH05547.1"/>
    <property type="molecule type" value="Genomic_DNA"/>
</dbReference>
<dbReference type="Gene3D" id="3.40.47.10">
    <property type="match status" value="2"/>
</dbReference>
<sequence>MAESHQLSDKEIKIYQRIYQLDSVSMIEKSHFDMHLETLSELVSRHPSLRNKKGYLIFTKTQTHNTFFDDEWLKNLANACGLTRWTTFTLSLNHCASALSAVHLIRQLHTTDFDGVAIILSGEKSFSPYFNKMPVGLLGEMSAACLLSSKIGKWQITASKVTHINQYYKNPENTTVQERNEMRNVFYDQLVTFLSSDSIRDNPPDVVISYNLNRPLLSRLTLDMDWEDKLDLSHIGKYGHTFCSDVFFNLQMITEHRDFNSALLFSAGMGITFSSLNILKHTATFN</sequence>
<dbReference type="KEGG" id="serq:CWC46_16235"/>
<evidence type="ECO:0008006" key="5">
    <source>
        <dbReference type="Google" id="ProtNLM"/>
    </source>
</evidence>
<reference evidence="1 4" key="3">
    <citation type="submission" date="2017-11" db="EMBL/GenBank/DDBJ databases">
        <title>Complete genome sequence of Serratia sp. ATCC 39006 LacA.</title>
        <authorList>
            <person name="Hampton H.G."/>
            <person name="Jackson S.A."/>
            <person name="Jauregui R."/>
            <person name="Poulter G.T.M."/>
            <person name="Salmond G.P.C."/>
            <person name="Fineran P.C."/>
        </authorList>
    </citation>
    <scope>NUCLEOTIDE SEQUENCE [LARGE SCALE GENOMIC DNA]</scope>
    <source>
        <strain evidence="1 4">ATCC 39006</strain>
    </source>
</reference>
<gene>
    <name evidence="1" type="ORF">CWC46_16235</name>
    <name evidence="2" type="ORF">Ser39006_016235</name>
</gene>
<evidence type="ECO:0000313" key="4">
    <source>
        <dbReference type="Proteomes" id="UP000233778"/>
    </source>
</evidence>
<dbReference type="InterPro" id="IPR016039">
    <property type="entry name" value="Thiolase-like"/>
</dbReference>
<proteinExistence type="predicted"/>
<name>A0A2I5T9K6_SERS3</name>
<reference evidence="2" key="2">
    <citation type="submission" date="2013-09" db="EMBL/GenBank/DDBJ databases">
        <authorList>
            <person name="Wang G."/>
            <person name="Yang Y."/>
            <person name="Su Y."/>
        </authorList>
    </citation>
    <scope>NUCLEOTIDE SEQUENCE</scope>
    <source>
        <strain evidence="2">ATCC 39006</strain>
    </source>
</reference>